<dbReference type="InterPro" id="IPR001753">
    <property type="entry name" value="Enoyl-CoA_hydra/iso"/>
</dbReference>
<comment type="caution">
    <text evidence="2">The sequence shown here is derived from an EMBL/GenBank/DDBJ whole genome shotgun (WGS) entry which is preliminary data.</text>
</comment>
<gene>
    <name evidence="2" type="ORF">CTA1_149</name>
</gene>
<dbReference type="Pfam" id="PF00378">
    <property type="entry name" value="ECH_1"/>
    <property type="match status" value="1"/>
</dbReference>
<dbReference type="PANTHER" id="PTHR43802">
    <property type="entry name" value="ENOYL-COA HYDRATASE"/>
    <property type="match status" value="1"/>
</dbReference>
<dbReference type="SUPFAM" id="SSF52096">
    <property type="entry name" value="ClpP/crotonase"/>
    <property type="match status" value="1"/>
</dbReference>
<dbReference type="PANTHER" id="PTHR43802:SF1">
    <property type="entry name" value="IP11341P-RELATED"/>
    <property type="match status" value="1"/>
</dbReference>
<protein>
    <submittedName>
        <fullName evidence="2">3-hydroxybutyryl-CoA dehydratase-like protein, mitochondrial</fullName>
    </submittedName>
</protein>
<reference evidence="2 3" key="1">
    <citation type="journal article" date="2019" name="PLoS ONE">
        <title>Comparative genome analysis indicates high evolutionary potential of pathogenicity genes in Colletotrichum tanaceti.</title>
        <authorList>
            <person name="Lelwala R.V."/>
            <person name="Korhonen P.K."/>
            <person name="Young N.D."/>
            <person name="Scott J.B."/>
            <person name="Ades P.A."/>
            <person name="Gasser R.B."/>
            <person name="Taylor P.W.J."/>
        </authorList>
    </citation>
    <scope>NUCLEOTIDE SEQUENCE [LARGE SCALE GENOMIC DNA]</scope>
    <source>
        <strain evidence="2">BRIP57314</strain>
    </source>
</reference>
<dbReference type="Gene3D" id="3.90.226.10">
    <property type="entry name" value="2-enoyl-CoA Hydratase, Chain A, domain 1"/>
    <property type="match status" value="1"/>
</dbReference>
<dbReference type="OrthoDB" id="2018133at2759"/>
<evidence type="ECO:0000256" key="1">
    <source>
        <dbReference type="ARBA" id="ARBA00005254"/>
    </source>
</evidence>
<evidence type="ECO:0000313" key="2">
    <source>
        <dbReference type="EMBL" id="TKW49722.1"/>
    </source>
</evidence>
<accession>A0A4U6X2X8</accession>
<dbReference type="AlphaFoldDB" id="A0A4U6X2X8"/>
<name>A0A4U6X2X8_9PEZI</name>
<sequence>MKKLPTCRTSYAALEYDGLAISHVPSSSSAVTKVVVITLNRPHKYNAVTLEMLVGLEALFNTISEDPRVRAVVLTGEGKAFSAGADLDVGFTGMLPLKESEQTMRDFRDYQCRRCVFSSNEAVAVQVEARRMNVACSSEPLTSRDVNVWWVSGKW</sequence>
<dbReference type="Proteomes" id="UP000310108">
    <property type="component" value="Unassembled WGS sequence"/>
</dbReference>
<comment type="similarity">
    <text evidence="1">Belongs to the enoyl-CoA hydratase/isomerase family.</text>
</comment>
<dbReference type="InterPro" id="IPR029045">
    <property type="entry name" value="ClpP/crotonase-like_dom_sf"/>
</dbReference>
<keyword evidence="3" id="KW-1185">Reference proteome</keyword>
<dbReference type="CDD" id="cd06558">
    <property type="entry name" value="crotonase-like"/>
    <property type="match status" value="1"/>
</dbReference>
<dbReference type="EMBL" id="PJEX01000491">
    <property type="protein sequence ID" value="TKW49722.1"/>
    <property type="molecule type" value="Genomic_DNA"/>
</dbReference>
<organism evidence="2 3">
    <name type="scientific">Colletotrichum tanaceti</name>
    <dbReference type="NCBI Taxonomy" id="1306861"/>
    <lineage>
        <taxon>Eukaryota</taxon>
        <taxon>Fungi</taxon>
        <taxon>Dikarya</taxon>
        <taxon>Ascomycota</taxon>
        <taxon>Pezizomycotina</taxon>
        <taxon>Sordariomycetes</taxon>
        <taxon>Hypocreomycetidae</taxon>
        <taxon>Glomerellales</taxon>
        <taxon>Glomerellaceae</taxon>
        <taxon>Colletotrichum</taxon>
        <taxon>Colletotrichum destructivum species complex</taxon>
    </lineage>
</organism>
<evidence type="ECO:0000313" key="3">
    <source>
        <dbReference type="Proteomes" id="UP000310108"/>
    </source>
</evidence>
<dbReference type="STRING" id="1306861.A0A4U6X2X8"/>
<proteinExistence type="inferred from homology"/>